<feature type="region of interest" description="Disordered" evidence="1">
    <location>
        <begin position="58"/>
        <end position="92"/>
    </location>
</feature>
<keyword evidence="2" id="KW-0732">Signal</keyword>
<evidence type="ECO:0000313" key="4">
    <source>
        <dbReference type="EnsemblPlants" id="OB11G17680.1"/>
    </source>
</evidence>
<dbReference type="EnsemblPlants" id="OB11G17680.1">
    <property type="protein sequence ID" value="OB11G17680.1"/>
    <property type="gene ID" value="OB11G17680"/>
</dbReference>
<dbReference type="Pfam" id="PF03080">
    <property type="entry name" value="Neprosin"/>
    <property type="match status" value="1"/>
</dbReference>
<dbReference type="Proteomes" id="UP000006038">
    <property type="component" value="Chromosome 11"/>
</dbReference>
<keyword evidence="5" id="KW-1185">Reference proteome</keyword>
<dbReference type="AlphaFoldDB" id="J3N7I2"/>
<reference evidence="4" key="2">
    <citation type="submission" date="2013-04" db="UniProtKB">
        <authorList>
            <consortium name="EnsemblPlants"/>
        </authorList>
    </citation>
    <scope>IDENTIFICATION</scope>
</reference>
<dbReference type="PANTHER" id="PTHR31589">
    <property type="entry name" value="PROTEIN, PUTATIVE (DUF239)-RELATED-RELATED"/>
    <property type="match status" value="1"/>
</dbReference>
<feature type="signal peptide" evidence="2">
    <location>
        <begin position="1"/>
        <end position="23"/>
    </location>
</feature>
<dbReference type="STRING" id="4533.J3N7I2"/>
<evidence type="ECO:0000313" key="5">
    <source>
        <dbReference type="Proteomes" id="UP000006038"/>
    </source>
</evidence>
<feature type="chain" id="PRO_5003775686" description="Neprosin PEP catalytic domain-containing protein" evidence="2">
    <location>
        <begin position="24"/>
        <end position="377"/>
    </location>
</feature>
<evidence type="ECO:0000256" key="1">
    <source>
        <dbReference type="SAM" id="MobiDB-lite"/>
    </source>
</evidence>
<proteinExistence type="predicted"/>
<dbReference type="PANTHER" id="PTHR31589:SF251">
    <property type="entry name" value="OS11G0284600 PROTEIN"/>
    <property type="match status" value="1"/>
</dbReference>
<name>J3N7I2_ORYBR</name>
<evidence type="ECO:0000259" key="3">
    <source>
        <dbReference type="PROSITE" id="PS52045"/>
    </source>
</evidence>
<organism evidence="4">
    <name type="scientific">Oryza brachyantha</name>
    <name type="common">malo sina</name>
    <dbReference type="NCBI Taxonomy" id="4533"/>
    <lineage>
        <taxon>Eukaryota</taxon>
        <taxon>Viridiplantae</taxon>
        <taxon>Streptophyta</taxon>
        <taxon>Embryophyta</taxon>
        <taxon>Tracheophyta</taxon>
        <taxon>Spermatophyta</taxon>
        <taxon>Magnoliopsida</taxon>
        <taxon>Liliopsida</taxon>
        <taxon>Poales</taxon>
        <taxon>Poaceae</taxon>
        <taxon>BOP clade</taxon>
        <taxon>Oryzoideae</taxon>
        <taxon>Oryzeae</taxon>
        <taxon>Oryzinae</taxon>
        <taxon>Oryza</taxon>
    </lineage>
</organism>
<accession>J3N7I2</accession>
<dbReference type="HOGENOM" id="CLU_030538_1_1_1"/>
<dbReference type="InterPro" id="IPR004314">
    <property type="entry name" value="Neprosin"/>
</dbReference>
<evidence type="ECO:0000256" key="2">
    <source>
        <dbReference type="SAM" id="SignalP"/>
    </source>
</evidence>
<protein>
    <recommendedName>
        <fullName evidence="3">Neprosin PEP catalytic domain-containing protein</fullName>
    </recommendedName>
</protein>
<dbReference type="Gramene" id="OB11G17680.1">
    <property type="protein sequence ID" value="OB11G17680.1"/>
    <property type="gene ID" value="OB11G17680"/>
</dbReference>
<sequence length="377" mass="40786">MGHKAWTMKTFLVLHFLIFSVEATTEEIDKNSNIKTVQTADGQSFAFVNFKSQSLRHPSLKNHTGQPIPPASSFDSIYGDKGSKSNTSDVEMSKIDCPSGTVPILTSYNGSMDTTSFDNITDFKYFYNENANEKLHMAAVATVPSTFYGFESPISVWEPDLGTGRPPRFSGAIIVVQNEGSRVAAGWSIDPRFYGDNHVHLEIAWVDNGRSCVNTRCAGFVQMSKTAAPGLILKPPSTIDGKQYIVRVKIVKFLGDWVLKVGEEIVGYWPSALFTTRMSESADRVVWMGVVGAAPGEPFPPMGSGQPPDDAAETNAACFGEARVIDASRSPVTPELSGIYTAVTAPRCYEVGRPVASDGGLKFYYGGTGCSPGQSVE</sequence>
<feature type="domain" description="Neprosin PEP catalytic" evidence="3">
    <location>
        <begin position="128"/>
        <end position="371"/>
    </location>
</feature>
<dbReference type="eggNOG" id="ENOG502QVB2">
    <property type="taxonomic scope" value="Eukaryota"/>
</dbReference>
<dbReference type="InterPro" id="IPR053168">
    <property type="entry name" value="Glutamic_endopeptidase"/>
</dbReference>
<dbReference type="PROSITE" id="PS52045">
    <property type="entry name" value="NEPROSIN_PEP_CD"/>
    <property type="match status" value="1"/>
</dbReference>
<reference evidence="4" key="1">
    <citation type="journal article" date="2013" name="Nat. Commun.">
        <title>Whole-genome sequencing of Oryza brachyantha reveals mechanisms underlying Oryza genome evolution.</title>
        <authorList>
            <person name="Chen J."/>
            <person name="Huang Q."/>
            <person name="Gao D."/>
            <person name="Wang J."/>
            <person name="Lang Y."/>
            <person name="Liu T."/>
            <person name="Li B."/>
            <person name="Bai Z."/>
            <person name="Luis Goicoechea J."/>
            <person name="Liang C."/>
            <person name="Chen C."/>
            <person name="Zhang W."/>
            <person name="Sun S."/>
            <person name="Liao Y."/>
            <person name="Zhang X."/>
            <person name="Yang L."/>
            <person name="Song C."/>
            <person name="Wang M."/>
            <person name="Shi J."/>
            <person name="Liu G."/>
            <person name="Liu J."/>
            <person name="Zhou H."/>
            <person name="Zhou W."/>
            <person name="Yu Q."/>
            <person name="An N."/>
            <person name="Chen Y."/>
            <person name="Cai Q."/>
            <person name="Wang B."/>
            <person name="Liu B."/>
            <person name="Min J."/>
            <person name="Huang Y."/>
            <person name="Wu H."/>
            <person name="Li Z."/>
            <person name="Zhang Y."/>
            <person name="Yin Y."/>
            <person name="Song W."/>
            <person name="Jiang J."/>
            <person name="Jackson S.A."/>
            <person name="Wing R.A."/>
            <person name="Wang J."/>
            <person name="Chen M."/>
        </authorList>
    </citation>
    <scope>NUCLEOTIDE SEQUENCE [LARGE SCALE GENOMIC DNA]</scope>
    <source>
        <strain evidence="4">cv. IRGC 101232</strain>
    </source>
</reference>